<dbReference type="SUPFAM" id="SSF141371">
    <property type="entry name" value="PilZ domain-like"/>
    <property type="match status" value="1"/>
</dbReference>
<proteinExistence type="predicted"/>
<accession>A0A084SQ54</accession>
<name>A0A084SQ54_9BACT</name>
<dbReference type="Proteomes" id="UP000028547">
    <property type="component" value="Unassembled WGS sequence"/>
</dbReference>
<evidence type="ECO:0000259" key="1">
    <source>
        <dbReference type="Pfam" id="PF07238"/>
    </source>
</evidence>
<dbReference type="RefSeq" id="WP_043401730.1">
    <property type="nucleotide sequence ID" value="NZ_JPMI01000201.1"/>
</dbReference>
<reference evidence="2 3" key="1">
    <citation type="submission" date="2014-07" db="EMBL/GenBank/DDBJ databases">
        <title>Draft Genome Sequence of Gephyronic Acid Producer, Cystobacter violaceus Strain Cb vi76.</title>
        <authorList>
            <person name="Stevens D.C."/>
            <person name="Young J."/>
            <person name="Carmichael R."/>
            <person name="Tan J."/>
            <person name="Taylor R.E."/>
        </authorList>
    </citation>
    <scope>NUCLEOTIDE SEQUENCE [LARGE SCALE GENOMIC DNA]</scope>
    <source>
        <strain evidence="2 3">Cb vi76</strain>
    </source>
</reference>
<dbReference type="EMBL" id="JPMI01000201">
    <property type="protein sequence ID" value="KFA90589.1"/>
    <property type="molecule type" value="Genomic_DNA"/>
</dbReference>
<gene>
    <name evidence="2" type="ORF">Q664_27375</name>
</gene>
<protein>
    <submittedName>
        <fullName evidence="2">Pilus assembly protein PilZ</fullName>
    </submittedName>
</protein>
<sequence length="240" mass="26348">MSQNATNRAHGEVRLKVAYKKPEALLSEYTRSIGRGGVTLQTQKSLPVGTRFVFEMHNPGVAAPVEVVGEVVRVTAQPNGRHMITVKYDPGQDRGGLDAVLQRIFDLQEFEKLRRYPRVPLHLPAMEEETPFAPPFFVRDLSRGGVGLEVEAPALPASVKVGMPFLLEMDLALGTMMLHGEVAWTSAGGPEVLPTFGVTFGTLLPDSAERLEKLLSLESMPPAPWRARVCFGMDAVMRMP</sequence>
<dbReference type="Pfam" id="PF07238">
    <property type="entry name" value="PilZ"/>
    <property type="match status" value="2"/>
</dbReference>
<comment type="caution">
    <text evidence="2">The sequence shown here is derived from an EMBL/GenBank/DDBJ whole genome shotgun (WGS) entry which is preliminary data.</text>
</comment>
<feature type="domain" description="PilZ" evidence="1">
    <location>
        <begin position="13"/>
        <end position="93"/>
    </location>
</feature>
<evidence type="ECO:0000313" key="2">
    <source>
        <dbReference type="EMBL" id="KFA90589.1"/>
    </source>
</evidence>
<dbReference type="GO" id="GO:0035438">
    <property type="term" value="F:cyclic-di-GMP binding"/>
    <property type="evidence" value="ECO:0007669"/>
    <property type="project" value="InterPro"/>
</dbReference>
<dbReference type="InterPro" id="IPR009875">
    <property type="entry name" value="PilZ_domain"/>
</dbReference>
<dbReference type="Gene3D" id="2.40.10.220">
    <property type="entry name" value="predicted glycosyltransferase like domains"/>
    <property type="match status" value="2"/>
</dbReference>
<evidence type="ECO:0000313" key="3">
    <source>
        <dbReference type="Proteomes" id="UP000028547"/>
    </source>
</evidence>
<organism evidence="2 3">
    <name type="scientific">Archangium violaceum Cb vi76</name>
    <dbReference type="NCBI Taxonomy" id="1406225"/>
    <lineage>
        <taxon>Bacteria</taxon>
        <taxon>Pseudomonadati</taxon>
        <taxon>Myxococcota</taxon>
        <taxon>Myxococcia</taxon>
        <taxon>Myxococcales</taxon>
        <taxon>Cystobacterineae</taxon>
        <taxon>Archangiaceae</taxon>
        <taxon>Archangium</taxon>
    </lineage>
</organism>
<dbReference type="AlphaFoldDB" id="A0A084SQ54"/>
<feature type="domain" description="PilZ" evidence="1">
    <location>
        <begin position="113"/>
        <end position="215"/>
    </location>
</feature>